<accession>A0A4Q7NQQ2</accession>
<dbReference type="InterPro" id="IPR007325">
    <property type="entry name" value="KFase/CYL"/>
</dbReference>
<dbReference type="SUPFAM" id="SSF102198">
    <property type="entry name" value="Putative cyclase"/>
    <property type="match status" value="1"/>
</dbReference>
<dbReference type="GO" id="GO:0004061">
    <property type="term" value="F:arylformamidase activity"/>
    <property type="evidence" value="ECO:0007669"/>
    <property type="project" value="InterPro"/>
</dbReference>
<dbReference type="AlphaFoldDB" id="A0A4Q7NQQ2"/>
<dbReference type="Pfam" id="PF04199">
    <property type="entry name" value="Cyclase"/>
    <property type="match status" value="1"/>
</dbReference>
<dbReference type="Proteomes" id="UP000293638">
    <property type="component" value="Unassembled WGS sequence"/>
</dbReference>
<dbReference type="PANTHER" id="PTHR31118">
    <property type="entry name" value="CYCLASE-LIKE PROTEIN 2"/>
    <property type="match status" value="1"/>
</dbReference>
<reference evidence="1 2" key="1">
    <citation type="submission" date="2019-02" db="EMBL/GenBank/DDBJ databases">
        <title>Genomic Encyclopedia of Type Strains, Phase IV (KMG-IV): sequencing the most valuable type-strain genomes for metagenomic binning, comparative biology and taxonomic classification.</title>
        <authorList>
            <person name="Goeker M."/>
        </authorList>
    </citation>
    <scope>NUCLEOTIDE SEQUENCE [LARGE SCALE GENOMIC DNA]</scope>
    <source>
        <strain evidence="1 2">DSM 45622</strain>
    </source>
</reference>
<comment type="caution">
    <text evidence="1">The sequence shown here is derived from an EMBL/GenBank/DDBJ whole genome shotgun (WGS) entry which is preliminary data.</text>
</comment>
<evidence type="ECO:0000313" key="1">
    <source>
        <dbReference type="EMBL" id="RZS89351.1"/>
    </source>
</evidence>
<sequence>MPRDLVDLSHPIVPGMLTYPGMPGPRLSTWVSREQSAERMGGASSFEILSVDLVANTGTYLDAPRHYWADGPDVAGLALERLVDVPVALVDARGDGPVPPELLAEVPRGSAVLVWTGWDRHWGSETYGTGGPHLPAASVEAVLARDPALVGIDALNIDSIADPTRPAHSGLLRAGVPIVEHLTGLVALAGRSARLTVLPPPFTEMGTFPVRAVAVLD</sequence>
<dbReference type="PANTHER" id="PTHR31118:SF32">
    <property type="entry name" value="KYNURENINE FORMAMIDASE"/>
    <property type="match status" value="1"/>
</dbReference>
<dbReference type="EMBL" id="SGXD01000002">
    <property type="protein sequence ID" value="RZS89351.1"/>
    <property type="molecule type" value="Genomic_DNA"/>
</dbReference>
<dbReference type="Gene3D" id="3.50.30.50">
    <property type="entry name" value="Putative cyclase"/>
    <property type="match status" value="1"/>
</dbReference>
<proteinExistence type="predicted"/>
<gene>
    <name evidence="1" type="ORF">EV189_1114</name>
</gene>
<dbReference type="GO" id="GO:0019441">
    <property type="term" value="P:L-tryptophan catabolic process to kynurenine"/>
    <property type="evidence" value="ECO:0007669"/>
    <property type="project" value="InterPro"/>
</dbReference>
<organism evidence="1 2">
    <name type="scientific">Motilibacter rhizosphaerae</name>
    <dbReference type="NCBI Taxonomy" id="598652"/>
    <lineage>
        <taxon>Bacteria</taxon>
        <taxon>Bacillati</taxon>
        <taxon>Actinomycetota</taxon>
        <taxon>Actinomycetes</taxon>
        <taxon>Motilibacterales</taxon>
        <taxon>Motilibacteraceae</taxon>
        <taxon>Motilibacter</taxon>
    </lineage>
</organism>
<evidence type="ECO:0000313" key="2">
    <source>
        <dbReference type="Proteomes" id="UP000293638"/>
    </source>
</evidence>
<dbReference type="OrthoDB" id="7067800at2"/>
<dbReference type="InterPro" id="IPR037175">
    <property type="entry name" value="KFase_sf"/>
</dbReference>
<protein>
    <submittedName>
        <fullName evidence="1">Kynurenine formamidase</fullName>
    </submittedName>
</protein>
<name>A0A4Q7NQQ2_9ACTN</name>
<keyword evidence="2" id="KW-1185">Reference proteome</keyword>